<dbReference type="KEGG" id="smiz:4412673_01302"/>
<dbReference type="AlphaFoldDB" id="A0AAJ5BZK3"/>
<gene>
    <name evidence="1" type="ORF">SAMEA4412673_01302</name>
</gene>
<dbReference type="EMBL" id="LT906468">
    <property type="protein sequence ID" value="SNV46896.1"/>
    <property type="molecule type" value="Genomic_DNA"/>
</dbReference>
<dbReference type="Proteomes" id="UP000215355">
    <property type="component" value="Chromosome 1"/>
</dbReference>
<proteinExistence type="predicted"/>
<reference evidence="1 2" key="1">
    <citation type="submission" date="2017-06" db="EMBL/GenBank/DDBJ databases">
        <authorList>
            <consortium name="Pathogen Informatics"/>
        </authorList>
    </citation>
    <scope>NUCLEOTIDE SEQUENCE [LARGE SCALE GENOMIC DNA]</scope>
    <source>
        <strain evidence="1 2">NCTC12149</strain>
    </source>
</reference>
<evidence type="ECO:0000313" key="2">
    <source>
        <dbReference type="Proteomes" id="UP000215355"/>
    </source>
</evidence>
<organism evidence="1 2">
    <name type="scientific">Sphingobacterium mizutaii</name>
    <dbReference type="NCBI Taxonomy" id="1010"/>
    <lineage>
        <taxon>Bacteria</taxon>
        <taxon>Pseudomonadati</taxon>
        <taxon>Bacteroidota</taxon>
        <taxon>Sphingobacteriia</taxon>
        <taxon>Sphingobacteriales</taxon>
        <taxon>Sphingobacteriaceae</taxon>
        <taxon>Sphingobacterium</taxon>
    </lineage>
</organism>
<evidence type="ECO:0000313" key="1">
    <source>
        <dbReference type="EMBL" id="SNV46896.1"/>
    </source>
</evidence>
<sequence>MDGSFEIDGNVVRLIDWRLLLIKKGPEFLEASSNMLDEILVFADYKVLFGNPNFLQVDQPIIGFIAVT</sequence>
<protein>
    <submittedName>
        <fullName evidence="1">Uncharacterized protein</fullName>
    </submittedName>
</protein>
<accession>A0AAJ5BZK3</accession>
<name>A0AAJ5BZK3_9SPHI</name>